<dbReference type="InterPro" id="IPR023696">
    <property type="entry name" value="Ureohydrolase_dom_sf"/>
</dbReference>
<feature type="compositionally biased region" description="Acidic residues" evidence="16">
    <location>
        <begin position="462"/>
        <end position="473"/>
    </location>
</feature>
<evidence type="ECO:0000256" key="4">
    <source>
        <dbReference type="ARBA" id="ARBA00022491"/>
    </source>
</evidence>
<evidence type="ECO:0000256" key="3">
    <source>
        <dbReference type="ARBA" id="ARBA00012111"/>
    </source>
</evidence>
<dbReference type="Pfam" id="PF12203">
    <property type="entry name" value="HDAC4_Gln"/>
    <property type="match status" value="1"/>
</dbReference>
<evidence type="ECO:0000256" key="13">
    <source>
        <dbReference type="PIRSR" id="PIRSR037911-1"/>
    </source>
</evidence>
<comment type="similarity">
    <text evidence="2 12">Belongs to the histone deacetylase family. HD type 2 subfamily.</text>
</comment>
<accession>A0A672VG23</accession>
<dbReference type="Gene3D" id="3.40.800.20">
    <property type="entry name" value="Histone deacetylase domain"/>
    <property type="match status" value="1"/>
</dbReference>
<evidence type="ECO:0000256" key="12">
    <source>
        <dbReference type="PIRNR" id="PIRNR037911"/>
    </source>
</evidence>
<comment type="subcellular location">
    <subcellularLocation>
        <location evidence="1 12">Nucleus</location>
    </subcellularLocation>
</comment>
<dbReference type="FunFam" id="3.40.800.20:FF:000002">
    <property type="entry name" value="Histone deacetylase"/>
    <property type="match status" value="1"/>
</dbReference>
<feature type="region of interest" description="Disordered" evidence="16">
    <location>
        <begin position="408"/>
        <end position="429"/>
    </location>
</feature>
<feature type="compositionally biased region" description="Basic and acidic residues" evidence="16">
    <location>
        <begin position="184"/>
        <end position="195"/>
    </location>
</feature>
<feature type="binding site" evidence="14">
    <location>
        <position position="532"/>
    </location>
    <ligand>
        <name>Zn(2+)</name>
        <dbReference type="ChEBI" id="CHEBI:29105"/>
    </ligand>
</feature>
<dbReference type="InterPro" id="IPR037138">
    <property type="entry name" value="His_deacetylse_dom_sf"/>
</dbReference>
<organism evidence="19 20">
    <name type="scientific">Strigops habroptila</name>
    <name type="common">Kakapo</name>
    <dbReference type="NCBI Taxonomy" id="2489341"/>
    <lineage>
        <taxon>Eukaryota</taxon>
        <taxon>Metazoa</taxon>
        <taxon>Chordata</taxon>
        <taxon>Craniata</taxon>
        <taxon>Vertebrata</taxon>
        <taxon>Euteleostomi</taxon>
        <taxon>Archelosauria</taxon>
        <taxon>Archosauria</taxon>
        <taxon>Dinosauria</taxon>
        <taxon>Saurischia</taxon>
        <taxon>Theropoda</taxon>
        <taxon>Coelurosauria</taxon>
        <taxon>Aves</taxon>
        <taxon>Neognathae</taxon>
        <taxon>Neoaves</taxon>
        <taxon>Telluraves</taxon>
        <taxon>Australaves</taxon>
        <taxon>Psittaciformes</taxon>
        <taxon>Psittacidae</taxon>
        <taxon>Strigops</taxon>
    </lineage>
</organism>
<evidence type="ECO:0000313" key="19">
    <source>
        <dbReference type="Ensembl" id="ENSSHBP00005025642.1"/>
    </source>
</evidence>
<dbReference type="GO" id="GO:0046872">
    <property type="term" value="F:metal ion binding"/>
    <property type="evidence" value="ECO:0007669"/>
    <property type="project" value="UniProtKB-KW"/>
</dbReference>
<keyword evidence="7 14" id="KW-0862">Zinc</keyword>
<reference evidence="19" key="2">
    <citation type="submission" date="2025-08" db="UniProtKB">
        <authorList>
            <consortium name="Ensembl"/>
        </authorList>
    </citation>
    <scope>IDENTIFICATION</scope>
</reference>
<dbReference type="GeneTree" id="ENSGT00940000157440"/>
<feature type="binding site" evidence="14">
    <location>
        <position position="530"/>
    </location>
    <ligand>
        <name>Zn(2+)</name>
        <dbReference type="ChEBI" id="CHEBI:29105"/>
    </ligand>
</feature>
<dbReference type="PRINTS" id="PR01270">
    <property type="entry name" value="HDASUPER"/>
</dbReference>
<dbReference type="SUPFAM" id="SSF52768">
    <property type="entry name" value="Arginase/deacetylase"/>
    <property type="match status" value="1"/>
</dbReference>
<keyword evidence="8 12" id="KW-0156">Chromatin regulator</keyword>
<feature type="active site" evidence="13">
    <location>
        <position position="666"/>
    </location>
</feature>
<dbReference type="InterPro" id="IPR024643">
    <property type="entry name" value="Hist_deacetylase_Gln_rich_N"/>
</dbReference>
<dbReference type="PANTHER" id="PTHR45364:SF13">
    <property type="entry name" value="HISTONE DEACETYLASE"/>
    <property type="match status" value="1"/>
</dbReference>
<evidence type="ECO:0000256" key="11">
    <source>
        <dbReference type="ARBA" id="ARBA00023242"/>
    </source>
</evidence>
<evidence type="ECO:0000259" key="18">
    <source>
        <dbReference type="Pfam" id="PF12203"/>
    </source>
</evidence>
<keyword evidence="4 12" id="KW-0678">Repressor</keyword>
<name>A0A672VG23_STRHB</name>
<evidence type="ECO:0000256" key="14">
    <source>
        <dbReference type="PIRSR" id="PIRSR037911-2"/>
    </source>
</evidence>
<dbReference type="GO" id="GO:0141221">
    <property type="term" value="F:histone deacetylase activity, hydrolytic mechanism"/>
    <property type="evidence" value="ECO:0007669"/>
    <property type="project" value="UniProtKB-EC"/>
</dbReference>
<feature type="domain" description="Histone deacetylase glutamine rich N-terminal" evidence="18">
    <location>
        <begin position="15"/>
        <end position="104"/>
    </location>
</feature>
<reference evidence="19 20" key="1">
    <citation type="submission" date="2019-11" db="EMBL/GenBank/DDBJ databases">
        <title>Strigops habroptila (kakapo) genome, bStrHab1, primary haplotype, v2.</title>
        <authorList>
            <person name="Jarvis E.D."/>
            <person name="Howard J."/>
            <person name="Rhie A."/>
            <person name="Phillippy A."/>
            <person name="Korlach J."/>
            <person name="Digby A."/>
            <person name="Iorns D."/>
            <person name="Eason D."/>
            <person name="Robertson B."/>
            <person name="Raemaekers T."/>
            <person name="Howe K."/>
            <person name="Lewin H."/>
            <person name="Damas J."/>
            <person name="Hastie A."/>
            <person name="Tracey A."/>
            <person name="Chow W."/>
            <person name="Fedrigo O."/>
        </authorList>
    </citation>
    <scope>NUCLEOTIDE SEQUENCE [LARGE SCALE GENOMIC DNA]</scope>
</reference>
<reference evidence="19" key="3">
    <citation type="submission" date="2025-09" db="UniProtKB">
        <authorList>
            <consortium name="Ensembl"/>
        </authorList>
    </citation>
    <scope>IDENTIFICATION</scope>
</reference>
<evidence type="ECO:0000256" key="15">
    <source>
        <dbReference type="PIRSR" id="PIRSR037911-3"/>
    </source>
</evidence>
<evidence type="ECO:0000256" key="10">
    <source>
        <dbReference type="ARBA" id="ARBA00023163"/>
    </source>
</evidence>
<dbReference type="Gene3D" id="6.10.250.1550">
    <property type="match status" value="1"/>
</dbReference>
<protein>
    <recommendedName>
        <fullName evidence="3 12">Histone deacetylase</fullName>
        <ecNumber evidence="3 12">3.5.1.98</ecNumber>
    </recommendedName>
</protein>
<evidence type="ECO:0000256" key="1">
    <source>
        <dbReference type="ARBA" id="ARBA00004123"/>
    </source>
</evidence>
<keyword evidence="6 12" id="KW-0378">Hydrolase</keyword>
<dbReference type="Proteomes" id="UP000472266">
    <property type="component" value="Chromosome 6"/>
</dbReference>
<feature type="binding site" evidence="14">
    <location>
        <position position="614"/>
    </location>
    <ligand>
        <name>Zn(2+)</name>
        <dbReference type="ChEBI" id="CHEBI:29105"/>
    </ligand>
</feature>
<comment type="function">
    <text evidence="12">Responsible for the deacetylation of lysine residues on the N-terminal part of the core histones (H2A, H2B, H3 and H4). Histone deacetylation gives a tag for epigenetic repression and plays an important role in transcriptional regulation, cell cycle progression and developmental events.</text>
</comment>
<dbReference type="Ensembl" id="ENSSHBT00005030489.1">
    <property type="protein sequence ID" value="ENSSHBP00005025642.1"/>
    <property type="gene ID" value="ENSSHBG00005021230.1"/>
</dbReference>
<dbReference type="EC" id="3.5.1.98" evidence="3 12"/>
<evidence type="ECO:0000256" key="7">
    <source>
        <dbReference type="ARBA" id="ARBA00022833"/>
    </source>
</evidence>
<feature type="compositionally biased region" description="Polar residues" evidence="16">
    <location>
        <begin position="157"/>
        <end position="175"/>
    </location>
</feature>
<sequence>MDLRLDHQFSMPVTEPTLREQQLQQELLALKQKQQIQRQILIAEFQRQHEQLSRQHEAQLHEHIKQQQEMLAMKHQQELLEHQRKLEQHRQEQELEKQHREQKLQQLKNKEKGKESAVASTEVKMKLQEFVLNKKKALAHRNLNHCISSDPRFWKTQHSSLDQSSPPQSGVSGTYNHPVLGMYDSKDDFPLRKTASEPNLKLRSRLKQKVAERRSSPLLRRKDGPVVTALKKRPLDVTGRWVSNASALQPHTSLAHRLVNREGSVTQLPLYTSPSLPNITLGLPATGPSSVSGEGGCSLWNVVVCPDLSLNVIATHCAFAGRISAARYWYLSGLPLHAQSLVGGERVSPSIHKLRQHRPLGRTQSAPLPQNAQALQQLVIQQQHQQFLEKHKQQFQQQQLHINKIISKPNEPARQHESHPEETEEELREHQALLEEPYSDRVASQKEAPGLANMVQVKQEPIESDEEEAEPQQELESGQRQAEQELLFQKRTGFVPSVWQILYVSVLTESNVVTSAAGLVYDTLMLKHQCTCGNTNSHPEHAGRIQSIWSRLQETGLRGKCECIRGRKATLEELQTVHSEAHTLLYGTNPLNRQKLDSKKLLGSLTSMFVRLPCGGVGVDSDTIWNEVHSSGAARLAVGCVIELVSKVATGELKNGFAVVRPPGHHAEESTPMGFCYFNSVAIAAKLLQQRLNVSKILIVDWDVHHGNGTQQAFYNDPNVLYISLHRYDDGNFFPGSGAPDEVGTGAGVGFNVNMAFTGGLDPPMGDTEYLTAFRTVVMPIANEFAPDVVLVSSGFDAVEGHPTPLGGYNLSAKCFGYLTKQLMGLAGGRVVLALEGGHDLTAICDASEACVSALLGNEVPTYTKKQEPQPPTHFCAGTDLSQRSRGCPIPGSVQGQVGHRGLEQPALVEGVPARGQGLEMDDLKVPSNPNHSRIL</sequence>
<dbReference type="InterPro" id="IPR023801">
    <property type="entry name" value="His_deacetylse_dom"/>
</dbReference>
<feature type="region of interest" description="Disordered" evidence="16">
    <location>
        <begin position="157"/>
        <end position="201"/>
    </location>
</feature>
<evidence type="ECO:0000256" key="8">
    <source>
        <dbReference type="ARBA" id="ARBA00022853"/>
    </source>
</evidence>
<feature type="domain" description="Histone deacetylase" evidence="17">
    <location>
        <begin position="538"/>
        <end position="855"/>
    </location>
</feature>
<evidence type="ECO:0000259" key="17">
    <source>
        <dbReference type="Pfam" id="PF00850"/>
    </source>
</evidence>
<dbReference type="InterPro" id="IPR000286">
    <property type="entry name" value="HDACs"/>
</dbReference>
<evidence type="ECO:0000256" key="2">
    <source>
        <dbReference type="ARBA" id="ARBA00007738"/>
    </source>
</evidence>
<comment type="catalytic activity">
    <reaction evidence="12">
        <text>N(6)-acetyl-L-lysyl-[histone] + H2O = L-lysyl-[histone] + acetate</text>
        <dbReference type="Rhea" id="RHEA:58196"/>
        <dbReference type="Rhea" id="RHEA-COMP:9845"/>
        <dbReference type="Rhea" id="RHEA-COMP:11338"/>
        <dbReference type="ChEBI" id="CHEBI:15377"/>
        <dbReference type="ChEBI" id="CHEBI:29969"/>
        <dbReference type="ChEBI" id="CHEBI:30089"/>
        <dbReference type="ChEBI" id="CHEBI:61930"/>
        <dbReference type="EC" id="3.5.1.98"/>
    </reaction>
</comment>
<feature type="region of interest" description="Disordered" evidence="16">
    <location>
        <begin position="460"/>
        <end position="481"/>
    </location>
</feature>
<keyword evidence="20" id="KW-1185">Reference proteome</keyword>
<feature type="binding site" evidence="14">
    <location>
        <position position="538"/>
    </location>
    <ligand>
        <name>Zn(2+)</name>
        <dbReference type="ChEBI" id="CHEBI:29105"/>
    </ligand>
</feature>
<feature type="compositionally biased region" description="Basic and acidic residues" evidence="16">
    <location>
        <begin position="85"/>
        <end position="115"/>
    </location>
</feature>
<evidence type="ECO:0000313" key="20">
    <source>
        <dbReference type="Proteomes" id="UP000472266"/>
    </source>
</evidence>
<evidence type="ECO:0000256" key="5">
    <source>
        <dbReference type="ARBA" id="ARBA00022723"/>
    </source>
</evidence>
<dbReference type="Pfam" id="PF00850">
    <property type="entry name" value="Hist_deacetyl"/>
    <property type="match status" value="1"/>
</dbReference>
<dbReference type="AlphaFoldDB" id="A0A672VG23"/>
<feature type="compositionally biased region" description="Basic and acidic residues" evidence="16">
    <location>
        <begin position="411"/>
        <end position="429"/>
    </location>
</feature>
<dbReference type="InterPro" id="IPR046949">
    <property type="entry name" value="HDAC4/5/7/9"/>
</dbReference>
<evidence type="ECO:0000256" key="6">
    <source>
        <dbReference type="ARBA" id="ARBA00022801"/>
    </source>
</evidence>
<dbReference type="PANTHER" id="PTHR45364">
    <property type="entry name" value="HISTONE DEACETYLASE 9-RELATED"/>
    <property type="match status" value="1"/>
</dbReference>
<evidence type="ECO:0000256" key="9">
    <source>
        <dbReference type="ARBA" id="ARBA00023015"/>
    </source>
</evidence>
<proteinExistence type="inferred from homology"/>
<dbReference type="CDD" id="cd10162">
    <property type="entry name" value="ClassIIa_HDAC4_Gln-rich-N"/>
    <property type="match status" value="1"/>
</dbReference>
<keyword evidence="5 14" id="KW-0479">Metal-binding</keyword>
<keyword evidence="11" id="KW-0539">Nucleus</keyword>
<dbReference type="GO" id="GO:0005634">
    <property type="term" value="C:nucleus"/>
    <property type="evidence" value="ECO:0007669"/>
    <property type="project" value="UniProtKB-SubCell"/>
</dbReference>
<feature type="region of interest" description="Disordered" evidence="16">
    <location>
        <begin position="85"/>
        <end position="118"/>
    </location>
</feature>
<gene>
    <name evidence="19" type="primary">HDAC4</name>
</gene>
<evidence type="ECO:0000256" key="16">
    <source>
        <dbReference type="SAM" id="MobiDB-lite"/>
    </source>
</evidence>
<feature type="site" description="Contributes to catalysis" evidence="15">
    <location>
        <position position="839"/>
    </location>
</feature>
<dbReference type="GO" id="GO:0000122">
    <property type="term" value="P:negative regulation of transcription by RNA polymerase II"/>
    <property type="evidence" value="ECO:0007669"/>
    <property type="project" value="InterPro"/>
</dbReference>
<keyword evidence="10 12" id="KW-0804">Transcription</keyword>
<dbReference type="PIRSF" id="PIRSF037911">
    <property type="entry name" value="HDAC_II_euk"/>
    <property type="match status" value="1"/>
</dbReference>
<keyword evidence="9 12" id="KW-0805">Transcription regulation</keyword>